<reference evidence="15" key="1">
    <citation type="journal article" date="2019" name="Int. J. Syst. Evol. Microbiol.">
        <title>The Global Catalogue of Microorganisms (GCM) 10K type strain sequencing project: providing services to taxonomists for standard genome sequencing and annotation.</title>
        <authorList>
            <consortium name="The Broad Institute Genomics Platform"/>
            <consortium name="The Broad Institute Genome Sequencing Center for Infectious Disease"/>
            <person name="Wu L."/>
            <person name="Ma J."/>
        </authorList>
    </citation>
    <scope>NUCLEOTIDE SEQUENCE [LARGE SCALE GENOMIC DNA]</scope>
    <source>
        <strain evidence="15">JCM 31486</strain>
    </source>
</reference>
<evidence type="ECO:0000256" key="8">
    <source>
        <dbReference type="ARBA" id="ARBA00022881"/>
    </source>
</evidence>
<evidence type="ECO:0000313" key="15">
    <source>
        <dbReference type="Proteomes" id="UP001597045"/>
    </source>
</evidence>
<evidence type="ECO:0000256" key="7">
    <source>
        <dbReference type="ARBA" id="ARBA00022840"/>
    </source>
</evidence>
<evidence type="ECO:0000256" key="11">
    <source>
        <dbReference type="ARBA" id="ARBA00038000"/>
    </source>
</evidence>
<dbReference type="SUPFAM" id="SSF52540">
    <property type="entry name" value="P-loop containing nucleoside triphosphate hydrolases"/>
    <property type="match status" value="1"/>
</dbReference>
<keyword evidence="7" id="KW-0067">ATP-binding</keyword>
<keyword evidence="8" id="KW-0267">Excision nuclease</keyword>
<evidence type="ECO:0000256" key="6">
    <source>
        <dbReference type="ARBA" id="ARBA00022769"/>
    </source>
</evidence>
<evidence type="ECO:0000256" key="12">
    <source>
        <dbReference type="ARBA" id="ARBA00039316"/>
    </source>
</evidence>
<dbReference type="EMBL" id="JBHTIS010003302">
    <property type="protein sequence ID" value="MFD1051064.1"/>
    <property type="molecule type" value="Genomic_DNA"/>
</dbReference>
<keyword evidence="9" id="KW-0238">DNA-binding</keyword>
<evidence type="ECO:0000256" key="3">
    <source>
        <dbReference type="ARBA" id="ARBA00022737"/>
    </source>
</evidence>
<dbReference type="InterPro" id="IPR027417">
    <property type="entry name" value="P-loop_NTPase"/>
</dbReference>
<keyword evidence="5" id="KW-0227">DNA damage</keyword>
<evidence type="ECO:0000256" key="10">
    <source>
        <dbReference type="ARBA" id="ARBA00023204"/>
    </source>
</evidence>
<dbReference type="PANTHER" id="PTHR43152">
    <property type="entry name" value="UVRABC SYSTEM PROTEIN A"/>
    <property type="match status" value="1"/>
</dbReference>
<accession>A0ABW3MNN5</accession>
<keyword evidence="2" id="KW-0963">Cytoplasm</keyword>
<dbReference type="Proteomes" id="UP001597045">
    <property type="component" value="Unassembled WGS sequence"/>
</dbReference>
<keyword evidence="4" id="KW-0547">Nucleotide-binding</keyword>
<keyword evidence="15" id="KW-1185">Reference proteome</keyword>
<evidence type="ECO:0000313" key="14">
    <source>
        <dbReference type="EMBL" id="MFD1051064.1"/>
    </source>
</evidence>
<name>A0ABW3MNN5_9PSEU</name>
<protein>
    <recommendedName>
        <fullName evidence="12">UvrABC system protein A</fullName>
    </recommendedName>
    <alternativeName>
        <fullName evidence="13">Excinuclease ABC subunit A</fullName>
    </alternativeName>
</protein>
<evidence type="ECO:0000256" key="5">
    <source>
        <dbReference type="ARBA" id="ARBA00022763"/>
    </source>
</evidence>
<dbReference type="Gene3D" id="3.40.50.300">
    <property type="entry name" value="P-loop containing nucleotide triphosphate hydrolases"/>
    <property type="match status" value="1"/>
</dbReference>
<organism evidence="14 15">
    <name type="scientific">Kibdelosporangium lantanae</name>
    <dbReference type="NCBI Taxonomy" id="1497396"/>
    <lineage>
        <taxon>Bacteria</taxon>
        <taxon>Bacillati</taxon>
        <taxon>Actinomycetota</taxon>
        <taxon>Actinomycetes</taxon>
        <taxon>Pseudonocardiales</taxon>
        <taxon>Pseudonocardiaceae</taxon>
        <taxon>Kibdelosporangium</taxon>
    </lineage>
</organism>
<dbReference type="PANTHER" id="PTHR43152:SF2">
    <property type="entry name" value="DRUG RESISTANCE ABC TRANSPORTER"/>
    <property type="match status" value="1"/>
</dbReference>
<comment type="caution">
    <text evidence="14">The sequence shown here is derived from an EMBL/GenBank/DDBJ whole genome shotgun (WGS) entry which is preliminary data.</text>
</comment>
<dbReference type="Gene3D" id="1.20.1580.10">
    <property type="entry name" value="ABC transporter ATPase like domain"/>
    <property type="match status" value="1"/>
</dbReference>
<feature type="non-terminal residue" evidence="14">
    <location>
        <position position="155"/>
    </location>
</feature>
<evidence type="ECO:0000256" key="4">
    <source>
        <dbReference type="ARBA" id="ARBA00022741"/>
    </source>
</evidence>
<keyword evidence="3" id="KW-0677">Repeat</keyword>
<comment type="similarity">
    <text evidence="11">Belongs to the ABC transporter superfamily. UvrA family.</text>
</comment>
<sequence>MDQIRVTGARQHNLRNIDVAVPRRAITVFTGVSGSGKTSLVFDTIAAEAQRQLNETFPAFVRHRMPTYGRPDVDSIENLSPVVVINQRRLGSNTRSTVGTVTDISALLRLLFSRAGEPYVGESTAFSFNDPAGMCPRCRGLGNVVTPDPAKLVDV</sequence>
<evidence type="ECO:0000256" key="9">
    <source>
        <dbReference type="ARBA" id="ARBA00023125"/>
    </source>
</evidence>
<evidence type="ECO:0000256" key="13">
    <source>
        <dbReference type="ARBA" id="ARBA00042156"/>
    </source>
</evidence>
<evidence type="ECO:0000256" key="2">
    <source>
        <dbReference type="ARBA" id="ARBA00022490"/>
    </source>
</evidence>
<keyword evidence="10" id="KW-0234">DNA repair</keyword>
<comment type="subcellular location">
    <subcellularLocation>
        <location evidence="1">Cytoplasm</location>
    </subcellularLocation>
</comment>
<keyword evidence="6" id="KW-0228">DNA excision</keyword>
<gene>
    <name evidence="14" type="ORF">ACFQ1S_38805</name>
</gene>
<evidence type="ECO:0000256" key="1">
    <source>
        <dbReference type="ARBA" id="ARBA00004496"/>
    </source>
</evidence>
<proteinExistence type="inferred from homology"/>